<comment type="caution">
    <text evidence="5">The sequence shown here is derived from an EMBL/GenBank/DDBJ whole genome shotgun (WGS) entry which is preliminary data.</text>
</comment>
<dbReference type="InterPro" id="IPR028994">
    <property type="entry name" value="Integrin_alpha_N"/>
</dbReference>
<evidence type="ECO:0000256" key="1">
    <source>
        <dbReference type="ARBA" id="ARBA00004613"/>
    </source>
</evidence>
<protein>
    <submittedName>
        <fullName evidence="5">FG-GAP-like repeat-containing protein</fullName>
    </submittedName>
</protein>
<dbReference type="EMBL" id="JBHUIP010000011">
    <property type="protein sequence ID" value="MFD2263439.1"/>
    <property type="molecule type" value="Genomic_DNA"/>
</dbReference>
<reference evidence="6" key="1">
    <citation type="journal article" date="2019" name="Int. J. Syst. Evol. Microbiol.">
        <title>The Global Catalogue of Microorganisms (GCM) 10K type strain sequencing project: providing services to taxonomists for standard genome sequencing and annotation.</title>
        <authorList>
            <consortium name="The Broad Institute Genomics Platform"/>
            <consortium name="The Broad Institute Genome Sequencing Center for Infectious Disease"/>
            <person name="Wu L."/>
            <person name="Ma J."/>
        </authorList>
    </citation>
    <scope>NUCLEOTIDE SEQUENCE [LARGE SCALE GENOMIC DNA]</scope>
    <source>
        <strain evidence="6">CGMCC 1.19062</strain>
    </source>
</reference>
<sequence>MGQPVRSSFKSEVVFSDLVKSAAFAGMLCVGLVPSLTRAQMTLPGSMGVGPTGAATYSIPIEVVPGTAGIQPKLSFGYSSQSGNGMMGVGWGLYGLSSITRCPRTKAQDGIVGSVNYDANDRFCLDGKRLNVVGDGVYGASGTEYRTEIQEFSSVVSSGAVGSGPASFVVRTKGGLRLEYGITADSQIKLSAQPSVRIWALSKVTDTSKNSMTISYVNSDSSGSYYPARIDYTRNETDATAPTAAYASVQFGYELKPEDKYHYTGGFSYRLSSRLKWLRTYYHPSATTSELVSDYRIAYEAGPYTGRSRVVSISRCGATGICLPPTKFEWSDQTKSFPAATKWNNDFAQSAGWGDEVAYPRFVADVSGDGRADTIGFASDGVYVSETTGVALPAGTKRLSALGLDNWDNSSRVPRLLADVNGDGRADIVAFGYSNTGSQAVLVALAEGTGFSSPQSWTNHFTRHKTFEPFSWDPSARDALKYMVDGGCEHYCEVPAYHPDTENLTPRHLADVNGDGRADIVGFGANGVYVSLSTGTAFGTQTAWSSSFGFKGYGNVQADYNSKTPRRFLADMNGDGMADIVEFGIDGIYVALSSGTSFGARSKWTSGFPNWAASTKRWMTVADVNGDGLNDVVSNDEYGLYVALNTGKSLLTHTKWSKDFGFNSAEPAAEAAYAHNWADLKKYPIYAIDVNDDGMSDIVGFGTSGTFVALSNGKGFVSAAPNGRWSTDFSFNAGWTDNGTMPRHFADVTGDGILDIVGFKDGVQVSARTGLPADLMTRAYSDVGTDYSVVYKSLSGVDRSYVKETTAVYPLMDYQGPAHAVQRLSWDTAVGTTSSKTYRYQGAKIGLDGRGFLGMRKVTERDERSFIETTTLRSQSFPFIGLPTVVESRYVNTEADINVRISQVINSYVGTSVASVANKNDSGKTSLVLLTKSVRTGNDLTSAMATSALPSVTSDYVYDDWGNILTQTTQTSHPTGGDYISETINTYANATGSWMIGTLLTSTTKQTAPGE</sequence>
<keyword evidence="2" id="KW-0964">Secreted</keyword>
<comment type="subcellular location">
    <subcellularLocation>
        <location evidence="1">Secreted</location>
    </subcellularLocation>
</comment>
<dbReference type="PANTHER" id="PTHR46580:SF2">
    <property type="entry name" value="MAM DOMAIN-CONTAINING PROTEIN"/>
    <property type="match status" value="1"/>
</dbReference>
<dbReference type="Pfam" id="PF13517">
    <property type="entry name" value="FG-GAP_3"/>
    <property type="match status" value="1"/>
</dbReference>
<keyword evidence="3" id="KW-0732">Signal</keyword>
<dbReference type="Proteomes" id="UP001597295">
    <property type="component" value="Unassembled WGS sequence"/>
</dbReference>
<organism evidence="5 6">
    <name type="scientific">Lacibacterium aquatile</name>
    <dbReference type="NCBI Taxonomy" id="1168082"/>
    <lineage>
        <taxon>Bacteria</taxon>
        <taxon>Pseudomonadati</taxon>
        <taxon>Pseudomonadota</taxon>
        <taxon>Alphaproteobacteria</taxon>
        <taxon>Rhodospirillales</taxon>
        <taxon>Rhodospirillaceae</taxon>
    </lineage>
</organism>
<dbReference type="InterPro" id="IPR003284">
    <property type="entry name" value="Sal_SpvB"/>
</dbReference>
<dbReference type="InterPro" id="IPR013517">
    <property type="entry name" value="FG-GAP"/>
</dbReference>
<evidence type="ECO:0000313" key="6">
    <source>
        <dbReference type="Proteomes" id="UP001597295"/>
    </source>
</evidence>
<evidence type="ECO:0000313" key="5">
    <source>
        <dbReference type="EMBL" id="MFD2263439.1"/>
    </source>
</evidence>
<dbReference type="SUPFAM" id="SSF69318">
    <property type="entry name" value="Integrin alpha N-terminal domain"/>
    <property type="match status" value="2"/>
</dbReference>
<evidence type="ECO:0000256" key="4">
    <source>
        <dbReference type="ARBA" id="ARBA00023026"/>
    </source>
</evidence>
<keyword evidence="4" id="KW-0843">Virulence</keyword>
<dbReference type="Pfam" id="PF03534">
    <property type="entry name" value="SpvB"/>
    <property type="match status" value="1"/>
</dbReference>
<name>A0ABW5DSQ9_9PROT</name>
<accession>A0ABW5DSQ9</accession>
<evidence type="ECO:0000256" key="3">
    <source>
        <dbReference type="ARBA" id="ARBA00022729"/>
    </source>
</evidence>
<proteinExistence type="predicted"/>
<keyword evidence="6" id="KW-1185">Reference proteome</keyword>
<gene>
    <name evidence="5" type="ORF">ACFSM5_11115</name>
</gene>
<dbReference type="PANTHER" id="PTHR46580">
    <property type="entry name" value="SENSOR KINASE-RELATED"/>
    <property type="match status" value="1"/>
</dbReference>
<dbReference type="RefSeq" id="WP_379876447.1">
    <property type="nucleotide sequence ID" value="NZ_JBHUIP010000011.1"/>
</dbReference>
<evidence type="ECO:0000256" key="2">
    <source>
        <dbReference type="ARBA" id="ARBA00022525"/>
    </source>
</evidence>